<dbReference type="Gene3D" id="3.40.50.1100">
    <property type="match status" value="2"/>
</dbReference>
<feature type="modified residue" description="N6-(pyridoxal phosphate)lysine" evidence="5">
    <location>
        <position position="42"/>
    </location>
</feature>
<evidence type="ECO:0000256" key="1">
    <source>
        <dbReference type="ARBA" id="ARBA00001933"/>
    </source>
</evidence>
<dbReference type="InterPro" id="IPR036052">
    <property type="entry name" value="TrpB-like_PALP_sf"/>
</dbReference>
<evidence type="ECO:0000313" key="8">
    <source>
        <dbReference type="Proteomes" id="UP000184368"/>
    </source>
</evidence>
<reference evidence="7 8" key="1">
    <citation type="submission" date="2016-11" db="EMBL/GenBank/DDBJ databases">
        <authorList>
            <person name="Jaros S."/>
            <person name="Januszkiewicz K."/>
            <person name="Wedrychowicz H."/>
        </authorList>
    </citation>
    <scope>NUCLEOTIDE SEQUENCE [LARGE SCALE GENOMIC DNA]</scope>
    <source>
        <strain evidence="7 8">DSM 26897</strain>
    </source>
</reference>
<comment type="cofactor">
    <cofactor evidence="1">
        <name>pyridoxal 5'-phosphate</name>
        <dbReference type="ChEBI" id="CHEBI:597326"/>
    </cofactor>
</comment>
<dbReference type="OrthoDB" id="9801249at2"/>
<feature type="active site" description="Nucleophile" evidence="4">
    <location>
        <position position="69"/>
    </location>
</feature>
<protein>
    <submittedName>
        <fullName evidence="7">1-aminocyclopropane-1-carboxylate deaminase/D-cysteine desulfhydrase, PLP-dependent ACC family</fullName>
    </submittedName>
</protein>
<name>A0A1M4VHR8_9BACT</name>
<keyword evidence="8" id="KW-1185">Reference proteome</keyword>
<dbReference type="Pfam" id="PF00291">
    <property type="entry name" value="PALP"/>
    <property type="match status" value="1"/>
</dbReference>
<dbReference type="AlphaFoldDB" id="A0A1M4VHR8"/>
<dbReference type="SUPFAM" id="SSF53686">
    <property type="entry name" value="Tryptophan synthase beta subunit-like PLP-dependent enzymes"/>
    <property type="match status" value="1"/>
</dbReference>
<accession>A0A1M4VHR8</accession>
<organism evidence="7 8">
    <name type="scientific">Cnuella takakiae</name>
    <dbReference type="NCBI Taxonomy" id="1302690"/>
    <lineage>
        <taxon>Bacteria</taxon>
        <taxon>Pseudomonadati</taxon>
        <taxon>Bacteroidota</taxon>
        <taxon>Chitinophagia</taxon>
        <taxon>Chitinophagales</taxon>
        <taxon>Chitinophagaceae</taxon>
        <taxon>Cnuella</taxon>
    </lineage>
</organism>
<dbReference type="InterPro" id="IPR001926">
    <property type="entry name" value="TrpB-like_PALP"/>
</dbReference>
<dbReference type="EMBL" id="FQUO01000002">
    <property type="protein sequence ID" value="SHE68498.1"/>
    <property type="molecule type" value="Genomic_DNA"/>
</dbReference>
<proteinExistence type="inferred from homology"/>
<evidence type="ECO:0000256" key="4">
    <source>
        <dbReference type="PIRSR" id="PIRSR006278-1"/>
    </source>
</evidence>
<dbReference type="PANTHER" id="PTHR43780:SF2">
    <property type="entry name" value="1-AMINOCYCLOPROPANE-1-CARBOXYLATE DEAMINASE-RELATED"/>
    <property type="match status" value="1"/>
</dbReference>
<keyword evidence="3 5" id="KW-0663">Pyridoxal phosphate</keyword>
<evidence type="ECO:0000313" key="7">
    <source>
        <dbReference type="EMBL" id="SHE68498.1"/>
    </source>
</evidence>
<evidence type="ECO:0000256" key="3">
    <source>
        <dbReference type="ARBA" id="ARBA00022898"/>
    </source>
</evidence>
<evidence type="ECO:0000256" key="2">
    <source>
        <dbReference type="ARBA" id="ARBA00008639"/>
    </source>
</evidence>
<sequence length="301" mass="32794">MSASINSGPPIASPTLQYLPTFNNKVAVLRLDAVHPVVSGNKWYKLQGHLAQAAAAGKRTILTYGGAYSNHIVATAAACATAGLQSVGIIRGEAPEQWSPTLLDAQALGMELHFINRTSYREKTIPEELYKQYPVGSIYVIGEGGMGTAGTTGIIEMMNNLPIDNFTHILSAVGTGTTLAGLIQASKSQQQVLGISSLKDNLELEAAVHNMLPPTGKNNWQINHEFHFGGYAKHKPELIRFMNDWYQLTGVPSDFVYTGKMFYAFQQLWLQQYFPENSNILLVHTGGLQGNRSLPAGTLIY</sequence>
<evidence type="ECO:0000256" key="5">
    <source>
        <dbReference type="PIRSR" id="PIRSR006278-2"/>
    </source>
</evidence>
<dbReference type="RefSeq" id="WP_083596343.1">
    <property type="nucleotide sequence ID" value="NZ_FQUO01000002.1"/>
</dbReference>
<dbReference type="GO" id="GO:0019148">
    <property type="term" value="F:D-cysteine desulfhydrase activity"/>
    <property type="evidence" value="ECO:0007669"/>
    <property type="project" value="TreeGrafter"/>
</dbReference>
<comment type="similarity">
    <text evidence="2">Belongs to the ACC deaminase/D-cysteine desulfhydrase family.</text>
</comment>
<dbReference type="InterPro" id="IPR027278">
    <property type="entry name" value="ACCD_DCysDesulf"/>
</dbReference>
<dbReference type="PANTHER" id="PTHR43780">
    <property type="entry name" value="1-AMINOCYCLOPROPANE-1-CARBOXYLATE DEAMINASE-RELATED"/>
    <property type="match status" value="1"/>
</dbReference>
<dbReference type="PIRSF" id="PIRSF006278">
    <property type="entry name" value="ACCD_DCysDesulf"/>
    <property type="match status" value="1"/>
</dbReference>
<evidence type="ECO:0000259" key="6">
    <source>
        <dbReference type="Pfam" id="PF00291"/>
    </source>
</evidence>
<feature type="domain" description="Tryptophan synthase beta chain-like PALP" evidence="6">
    <location>
        <begin position="27"/>
        <end position="286"/>
    </location>
</feature>
<dbReference type="Proteomes" id="UP000184368">
    <property type="component" value="Unassembled WGS sequence"/>
</dbReference>
<gene>
    <name evidence="7" type="ORF">SAMN05444008_102270</name>
</gene>
<dbReference type="STRING" id="1302690.BUE76_12360"/>